<name>D8RXR7_SELML</name>
<dbReference type="InParanoid" id="D8RXR7"/>
<dbReference type="AlphaFoldDB" id="D8RXR7"/>
<accession>D8RXR7</accession>
<evidence type="ECO:0000313" key="3">
    <source>
        <dbReference type="Proteomes" id="UP000001514"/>
    </source>
</evidence>
<dbReference type="EMBL" id="GL377594">
    <property type="protein sequence ID" value="EFJ22960.1"/>
    <property type="molecule type" value="Genomic_DNA"/>
</dbReference>
<feature type="region of interest" description="Disordered" evidence="1">
    <location>
        <begin position="91"/>
        <end position="172"/>
    </location>
</feature>
<keyword evidence="3" id="KW-1185">Reference proteome</keyword>
<dbReference type="Gramene" id="EFJ22960">
    <property type="protein sequence ID" value="EFJ22960"/>
    <property type="gene ID" value="SELMODRAFT_415998"/>
</dbReference>
<gene>
    <name evidence="2" type="ORF">SELMODRAFT_415998</name>
</gene>
<dbReference type="KEGG" id="smo:SELMODRAFT_415998"/>
<dbReference type="Proteomes" id="UP000001514">
    <property type="component" value="Unassembled WGS sequence"/>
</dbReference>
<protein>
    <submittedName>
        <fullName evidence="2">Uncharacterized protein</fullName>
    </submittedName>
</protein>
<evidence type="ECO:0000313" key="2">
    <source>
        <dbReference type="EMBL" id="EFJ22960.1"/>
    </source>
</evidence>
<dbReference type="HOGENOM" id="CLU_1477524_0_0_1"/>
<evidence type="ECO:0000256" key="1">
    <source>
        <dbReference type="SAM" id="MobiDB-lite"/>
    </source>
</evidence>
<reference evidence="2 3" key="1">
    <citation type="journal article" date="2011" name="Science">
        <title>The Selaginella genome identifies genetic changes associated with the evolution of vascular plants.</title>
        <authorList>
            <person name="Banks J.A."/>
            <person name="Nishiyama T."/>
            <person name="Hasebe M."/>
            <person name="Bowman J.L."/>
            <person name="Gribskov M."/>
            <person name="dePamphilis C."/>
            <person name="Albert V.A."/>
            <person name="Aono N."/>
            <person name="Aoyama T."/>
            <person name="Ambrose B.A."/>
            <person name="Ashton N.W."/>
            <person name="Axtell M.J."/>
            <person name="Barker E."/>
            <person name="Barker M.S."/>
            <person name="Bennetzen J.L."/>
            <person name="Bonawitz N.D."/>
            <person name="Chapple C."/>
            <person name="Cheng C."/>
            <person name="Correa L.G."/>
            <person name="Dacre M."/>
            <person name="DeBarry J."/>
            <person name="Dreyer I."/>
            <person name="Elias M."/>
            <person name="Engstrom E.M."/>
            <person name="Estelle M."/>
            <person name="Feng L."/>
            <person name="Finet C."/>
            <person name="Floyd S.K."/>
            <person name="Frommer W.B."/>
            <person name="Fujita T."/>
            <person name="Gramzow L."/>
            <person name="Gutensohn M."/>
            <person name="Harholt J."/>
            <person name="Hattori M."/>
            <person name="Heyl A."/>
            <person name="Hirai T."/>
            <person name="Hiwatashi Y."/>
            <person name="Ishikawa M."/>
            <person name="Iwata M."/>
            <person name="Karol K.G."/>
            <person name="Koehler B."/>
            <person name="Kolukisaoglu U."/>
            <person name="Kubo M."/>
            <person name="Kurata T."/>
            <person name="Lalonde S."/>
            <person name="Li K."/>
            <person name="Li Y."/>
            <person name="Litt A."/>
            <person name="Lyons E."/>
            <person name="Manning G."/>
            <person name="Maruyama T."/>
            <person name="Michael T.P."/>
            <person name="Mikami K."/>
            <person name="Miyazaki S."/>
            <person name="Morinaga S."/>
            <person name="Murata T."/>
            <person name="Mueller-Roeber B."/>
            <person name="Nelson D.R."/>
            <person name="Obara M."/>
            <person name="Oguri Y."/>
            <person name="Olmstead R.G."/>
            <person name="Onodera N."/>
            <person name="Petersen B.L."/>
            <person name="Pils B."/>
            <person name="Prigge M."/>
            <person name="Rensing S.A."/>
            <person name="Riano-Pachon D.M."/>
            <person name="Roberts A.W."/>
            <person name="Sato Y."/>
            <person name="Scheller H.V."/>
            <person name="Schulz B."/>
            <person name="Schulz C."/>
            <person name="Shakirov E.V."/>
            <person name="Shibagaki N."/>
            <person name="Shinohara N."/>
            <person name="Shippen D.E."/>
            <person name="Soerensen I."/>
            <person name="Sotooka R."/>
            <person name="Sugimoto N."/>
            <person name="Sugita M."/>
            <person name="Sumikawa N."/>
            <person name="Tanurdzic M."/>
            <person name="Theissen G."/>
            <person name="Ulvskov P."/>
            <person name="Wakazuki S."/>
            <person name="Weng J.K."/>
            <person name="Willats W.W."/>
            <person name="Wipf D."/>
            <person name="Wolf P.G."/>
            <person name="Yang L."/>
            <person name="Zimmer A.D."/>
            <person name="Zhu Q."/>
            <person name="Mitros T."/>
            <person name="Hellsten U."/>
            <person name="Loque D."/>
            <person name="Otillar R."/>
            <person name="Salamov A."/>
            <person name="Schmutz J."/>
            <person name="Shapiro H."/>
            <person name="Lindquist E."/>
            <person name="Lucas S."/>
            <person name="Rokhsar D."/>
            <person name="Grigoriev I.V."/>
        </authorList>
    </citation>
    <scope>NUCLEOTIDE SEQUENCE [LARGE SCALE GENOMIC DNA]</scope>
</reference>
<proteinExistence type="predicted"/>
<sequence length="183" mass="19860">MALRGEAMNFLLMLEDNAFCFESMGCTGTALALALLELHGDAGHCISVMQTLAGEMFDSSQLVFDRLVCKALKLSRKFSSLTTAEIISKLQSRGRGNERSDGQTILSCSTRPDRLETSGARRRSGLPNGPGVFPRPDVSACYAKDTAPPGFENERREDRLGTQGVSGRSLEKGKSYTVQFLTA</sequence>
<organism evidence="3">
    <name type="scientific">Selaginella moellendorffii</name>
    <name type="common">Spikemoss</name>
    <dbReference type="NCBI Taxonomy" id="88036"/>
    <lineage>
        <taxon>Eukaryota</taxon>
        <taxon>Viridiplantae</taxon>
        <taxon>Streptophyta</taxon>
        <taxon>Embryophyta</taxon>
        <taxon>Tracheophyta</taxon>
        <taxon>Lycopodiopsida</taxon>
        <taxon>Selaginellales</taxon>
        <taxon>Selaginellaceae</taxon>
        <taxon>Selaginella</taxon>
    </lineage>
</organism>